<dbReference type="Pfam" id="PF08447">
    <property type="entry name" value="PAS_3"/>
    <property type="match status" value="1"/>
</dbReference>
<dbReference type="InterPro" id="IPR035965">
    <property type="entry name" value="PAS-like_dom_sf"/>
</dbReference>
<protein>
    <submittedName>
        <fullName evidence="3">PAS domain-containing protein</fullName>
    </submittedName>
</protein>
<proteinExistence type="predicted"/>
<gene>
    <name evidence="3" type="ORF">IT775_12885</name>
</gene>
<dbReference type="EMBL" id="JADMKU010000011">
    <property type="protein sequence ID" value="MBR9652014.1"/>
    <property type="molecule type" value="Genomic_DNA"/>
</dbReference>
<dbReference type="Proteomes" id="UP001195941">
    <property type="component" value="Unassembled WGS sequence"/>
</dbReference>
<comment type="caution">
    <text evidence="3">The sequence shown here is derived from an EMBL/GenBank/DDBJ whole genome shotgun (WGS) entry which is preliminary data.</text>
</comment>
<feature type="region of interest" description="Disordered" evidence="1">
    <location>
        <begin position="1"/>
        <end position="21"/>
    </location>
</feature>
<evidence type="ECO:0000313" key="4">
    <source>
        <dbReference type="Proteomes" id="UP001195941"/>
    </source>
</evidence>
<keyword evidence="4" id="KW-1185">Reference proteome</keyword>
<organism evidence="3 4">
    <name type="scientific">Thalassovita aquimarina</name>
    <dbReference type="NCBI Taxonomy" id="2785917"/>
    <lineage>
        <taxon>Bacteria</taxon>
        <taxon>Pseudomonadati</taxon>
        <taxon>Pseudomonadota</taxon>
        <taxon>Alphaproteobacteria</taxon>
        <taxon>Rhodobacterales</taxon>
        <taxon>Roseobacteraceae</taxon>
        <taxon>Thalassovita</taxon>
    </lineage>
</organism>
<dbReference type="InterPro" id="IPR013655">
    <property type="entry name" value="PAS_fold_3"/>
</dbReference>
<evidence type="ECO:0000313" key="3">
    <source>
        <dbReference type="EMBL" id="MBR9652014.1"/>
    </source>
</evidence>
<name>A0ABS5HSP7_9RHOB</name>
<sequence length="426" mass="47620">MNMQPSEVLKPNLGTMPEPPPSYATDGAEMPFGIEEMFFSKTDKRGVIDDFNDVFVRVSGFSGEDLCGAPHKILRHPDMPKAVFWLLWNGLQNGEAVGAYVKNRTKDGRYYWVFALAAPVADGYFSVRIKPTSEIHKQVIALYEEIRAAELTEKLTAEESAQRLLQRLRDLGYPNYGWFQSAAFGLEYEARQQALKAPPMMDVVNTKVASQMTQDLQRELAALAAEFDGAEILTANMKIFAAKLDQGRAVINEVAKNYDLMLRDIQGHLKTLLALPQSGGIWSTPEGQKASFMLCGYHLLDEVVHDYEHEKIKSGDPATPEEMHQIQSLRSGYKGHSDDAVSDCVKSALTIQRRIEFLLRMVLGLSTIRIACRVEAGSLRQSAHGLDTIVGRLDDFQDRIETRMVGIQQLATDILDRIGRPQGNVK</sequence>
<dbReference type="CDD" id="cd00130">
    <property type="entry name" value="PAS"/>
    <property type="match status" value="1"/>
</dbReference>
<dbReference type="SUPFAM" id="SSF55785">
    <property type="entry name" value="PYP-like sensor domain (PAS domain)"/>
    <property type="match status" value="1"/>
</dbReference>
<reference evidence="3 4" key="1">
    <citation type="journal article" date="2021" name="Arch. Microbiol.">
        <title>Thalassobius aquimarinus sp. nov., isolated from the Sea of Japan seashore.</title>
        <authorList>
            <person name="Kurilenko V.V."/>
            <person name="Romanenko L.A."/>
            <person name="Chernysheva N.Y."/>
            <person name="Velansky P.V."/>
            <person name="Tekutyeva L.A."/>
            <person name="Isaeva M.P."/>
            <person name="Mikhailov V.V."/>
        </authorList>
    </citation>
    <scope>NUCLEOTIDE SEQUENCE [LARGE SCALE GENOMIC DNA]</scope>
    <source>
        <strain evidence="3 4">KMM 8518</strain>
    </source>
</reference>
<evidence type="ECO:0000259" key="2">
    <source>
        <dbReference type="Pfam" id="PF08447"/>
    </source>
</evidence>
<evidence type="ECO:0000256" key="1">
    <source>
        <dbReference type="SAM" id="MobiDB-lite"/>
    </source>
</evidence>
<dbReference type="InterPro" id="IPR000014">
    <property type="entry name" value="PAS"/>
</dbReference>
<dbReference type="Gene3D" id="3.30.450.20">
    <property type="entry name" value="PAS domain"/>
    <property type="match status" value="1"/>
</dbReference>
<dbReference type="NCBIfam" id="TIGR00229">
    <property type="entry name" value="sensory_box"/>
    <property type="match status" value="1"/>
</dbReference>
<feature type="domain" description="PAS fold-3" evidence="2">
    <location>
        <begin position="51"/>
        <end position="122"/>
    </location>
</feature>
<accession>A0ABS5HSP7</accession>